<evidence type="ECO:0000313" key="3">
    <source>
        <dbReference type="Proteomes" id="UP001311232"/>
    </source>
</evidence>
<sequence length="121" mass="13770">MGAARWHSLYHCCLATRMSWVQIQAWGLSMHVYPVHSWVLSGYSGFLPQYKNMTFRLIGLPKLSLGMSVCVHGCLSCVSLCRPVHQLSRVYSPNDCSPPTPLTHHPYFGMDYYSPITYKSQ</sequence>
<keyword evidence="1" id="KW-0732">Signal</keyword>
<feature type="signal peptide" evidence="1">
    <location>
        <begin position="1"/>
        <end position="25"/>
    </location>
</feature>
<reference evidence="2 3" key="1">
    <citation type="submission" date="2021-06" db="EMBL/GenBank/DDBJ databases">
        <authorList>
            <person name="Palmer J.M."/>
        </authorList>
    </citation>
    <scope>NUCLEOTIDE SEQUENCE [LARGE SCALE GENOMIC DNA]</scope>
    <source>
        <strain evidence="2 3">MEX-2019</strain>
        <tissue evidence="2">Muscle</tissue>
    </source>
</reference>
<proteinExistence type="predicted"/>
<evidence type="ECO:0000313" key="2">
    <source>
        <dbReference type="EMBL" id="KAK5601407.1"/>
    </source>
</evidence>
<feature type="chain" id="PRO_5043642518" evidence="1">
    <location>
        <begin position="26"/>
        <end position="121"/>
    </location>
</feature>
<keyword evidence="3" id="KW-1185">Reference proteome</keyword>
<comment type="caution">
    <text evidence="2">The sequence shown here is derived from an EMBL/GenBank/DDBJ whole genome shotgun (WGS) entry which is preliminary data.</text>
</comment>
<evidence type="ECO:0000256" key="1">
    <source>
        <dbReference type="SAM" id="SignalP"/>
    </source>
</evidence>
<dbReference type="Proteomes" id="UP001311232">
    <property type="component" value="Unassembled WGS sequence"/>
</dbReference>
<organism evidence="2 3">
    <name type="scientific">Crenichthys baileyi</name>
    <name type="common">White River springfish</name>
    <dbReference type="NCBI Taxonomy" id="28760"/>
    <lineage>
        <taxon>Eukaryota</taxon>
        <taxon>Metazoa</taxon>
        <taxon>Chordata</taxon>
        <taxon>Craniata</taxon>
        <taxon>Vertebrata</taxon>
        <taxon>Euteleostomi</taxon>
        <taxon>Actinopterygii</taxon>
        <taxon>Neopterygii</taxon>
        <taxon>Teleostei</taxon>
        <taxon>Neoteleostei</taxon>
        <taxon>Acanthomorphata</taxon>
        <taxon>Ovalentaria</taxon>
        <taxon>Atherinomorphae</taxon>
        <taxon>Cyprinodontiformes</taxon>
        <taxon>Goodeidae</taxon>
        <taxon>Crenichthys</taxon>
    </lineage>
</organism>
<dbReference type="AlphaFoldDB" id="A0AAV9QXC0"/>
<name>A0AAV9QXC0_9TELE</name>
<protein>
    <submittedName>
        <fullName evidence="2">Uncharacterized protein</fullName>
    </submittedName>
</protein>
<dbReference type="EMBL" id="JAHHUM010002684">
    <property type="protein sequence ID" value="KAK5601407.1"/>
    <property type="molecule type" value="Genomic_DNA"/>
</dbReference>
<gene>
    <name evidence="2" type="ORF">CRENBAI_000203</name>
</gene>
<accession>A0AAV9QXC0</accession>